<feature type="region of interest" description="Disordered" evidence="1">
    <location>
        <begin position="1"/>
        <end position="154"/>
    </location>
</feature>
<name>A0A3A8B7J7_9RHOB</name>
<organism evidence="3 4">
    <name type="scientific">Roseovarius spongiae</name>
    <dbReference type="NCBI Taxonomy" id="2320272"/>
    <lineage>
        <taxon>Bacteria</taxon>
        <taxon>Pseudomonadati</taxon>
        <taxon>Pseudomonadota</taxon>
        <taxon>Alphaproteobacteria</taxon>
        <taxon>Rhodobacterales</taxon>
        <taxon>Roseobacteraceae</taxon>
        <taxon>Roseovarius</taxon>
    </lineage>
</organism>
<sequence length="208" mass="23826">MDEGGDWRGATGYGDPAERHEEPVYDRGGPWRYRPADYRGYRAQQRDWEDDRDDRRRYDFAEQDRVWRDRANAGYAGSRARPYEGRPEGFQGGGYQGYEGRSGLLGARHYDDDLSGPSQRGRGPRNYRRSDQRIQEDVSDRLTDDRQLDPSDIEISVTDREVTLSGEVDSKWAKRRAEDCADSVTGVEHVQNNLRVARTAGTSERATS</sequence>
<evidence type="ECO:0000256" key="1">
    <source>
        <dbReference type="SAM" id="MobiDB-lite"/>
    </source>
</evidence>
<accession>A0A3A8B7J7</accession>
<dbReference type="AlphaFoldDB" id="A0A3A8B7J7"/>
<dbReference type="InterPro" id="IPR014004">
    <property type="entry name" value="Transpt-assoc_nodulatn_dom_bac"/>
</dbReference>
<protein>
    <submittedName>
        <fullName evidence="3">BON domain-containing protein</fullName>
    </submittedName>
</protein>
<feature type="compositionally biased region" description="Basic and acidic residues" evidence="1">
    <location>
        <begin position="34"/>
        <end position="71"/>
    </location>
</feature>
<evidence type="ECO:0000313" key="4">
    <source>
        <dbReference type="Proteomes" id="UP000281128"/>
    </source>
</evidence>
<dbReference type="PANTHER" id="PTHR34606">
    <property type="entry name" value="BON DOMAIN-CONTAINING PROTEIN"/>
    <property type="match status" value="1"/>
</dbReference>
<gene>
    <name evidence="3" type="ORF">D6850_16965</name>
</gene>
<dbReference type="Pfam" id="PF04972">
    <property type="entry name" value="BON"/>
    <property type="match status" value="1"/>
</dbReference>
<evidence type="ECO:0000313" key="3">
    <source>
        <dbReference type="EMBL" id="RKF12651.1"/>
    </source>
</evidence>
<feature type="domain" description="BON" evidence="2">
    <location>
        <begin position="130"/>
        <end position="198"/>
    </location>
</feature>
<dbReference type="RefSeq" id="WP_121168803.1">
    <property type="nucleotide sequence ID" value="NZ_RAPE01000006.1"/>
</dbReference>
<dbReference type="OrthoDB" id="680465at2"/>
<dbReference type="SMART" id="SM00749">
    <property type="entry name" value="BON"/>
    <property type="match status" value="1"/>
</dbReference>
<evidence type="ECO:0000259" key="2">
    <source>
        <dbReference type="PROSITE" id="PS50914"/>
    </source>
</evidence>
<dbReference type="PANTHER" id="PTHR34606:SF15">
    <property type="entry name" value="BON DOMAIN-CONTAINING PROTEIN"/>
    <property type="match status" value="1"/>
</dbReference>
<feature type="compositionally biased region" description="Basic and acidic residues" evidence="1">
    <location>
        <begin position="16"/>
        <end position="25"/>
    </location>
</feature>
<reference evidence="3 4" key="1">
    <citation type="submission" date="2018-09" db="EMBL/GenBank/DDBJ databases">
        <title>Roseovarius spongiae sp. nov., isolated from a marine sponge.</title>
        <authorList>
            <person name="Zhuang L."/>
            <person name="Luo L."/>
        </authorList>
    </citation>
    <scope>NUCLEOTIDE SEQUENCE [LARGE SCALE GENOMIC DNA]</scope>
    <source>
        <strain evidence="3 4">HN-E21</strain>
    </source>
</reference>
<dbReference type="Gene3D" id="3.30.1340.30">
    <property type="match status" value="1"/>
</dbReference>
<dbReference type="InterPro" id="IPR007055">
    <property type="entry name" value="BON_dom"/>
</dbReference>
<dbReference type="InterPro" id="IPR051686">
    <property type="entry name" value="Lipoprotein_DolP"/>
</dbReference>
<dbReference type="EMBL" id="RAPE01000006">
    <property type="protein sequence ID" value="RKF12651.1"/>
    <property type="molecule type" value="Genomic_DNA"/>
</dbReference>
<dbReference type="PROSITE" id="PS50914">
    <property type="entry name" value="BON"/>
    <property type="match status" value="1"/>
</dbReference>
<dbReference type="Proteomes" id="UP000281128">
    <property type="component" value="Unassembled WGS sequence"/>
</dbReference>
<feature type="compositionally biased region" description="Basic and acidic residues" evidence="1">
    <location>
        <begin position="128"/>
        <end position="149"/>
    </location>
</feature>
<comment type="caution">
    <text evidence="3">The sequence shown here is derived from an EMBL/GenBank/DDBJ whole genome shotgun (WGS) entry which is preliminary data.</text>
</comment>
<proteinExistence type="predicted"/>
<keyword evidence="4" id="KW-1185">Reference proteome</keyword>